<evidence type="ECO:0000313" key="1">
    <source>
        <dbReference type="EMBL" id="CBL28827.1"/>
    </source>
</evidence>
<dbReference type="EMBL" id="FP929056">
    <property type="protein sequence ID" value="CBL28827.1"/>
    <property type="molecule type" value="Genomic_DNA"/>
</dbReference>
<evidence type="ECO:0000313" key="2">
    <source>
        <dbReference type="Proteomes" id="UP000008957"/>
    </source>
</evidence>
<dbReference type="RefSeq" id="WP_015556974.1">
    <property type="nucleotide sequence ID" value="NC_021038.1"/>
</dbReference>
<proteinExistence type="predicted"/>
<organism evidence="1 2">
    <name type="scientific">Fretibacterium fastidiosum</name>
    <dbReference type="NCBI Taxonomy" id="651822"/>
    <lineage>
        <taxon>Bacteria</taxon>
        <taxon>Thermotogati</taxon>
        <taxon>Synergistota</taxon>
        <taxon>Synergistia</taxon>
        <taxon>Synergistales</taxon>
        <taxon>Aminobacteriaceae</taxon>
        <taxon>Fretibacterium</taxon>
    </lineage>
</organism>
<gene>
    <name evidence="1" type="ORF">SY1_20580</name>
</gene>
<keyword evidence="2" id="KW-1185">Reference proteome</keyword>
<name>A0AB94IYM0_9BACT</name>
<accession>A0AB94IYM0</accession>
<dbReference type="AlphaFoldDB" id="A0AB94IYM0"/>
<evidence type="ECO:0008006" key="3">
    <source>
        <dbReference type="Google" id="ProtNLM"/>
    </source>
</evidence>
<dbReference type="Proteomes" id="UP000008957">
    <property type="component" value="Chromosome"/>
</dbReference>
<reference evidence="2" key="1">
    <citation type="submission" date="2010-03" db="EMBL/GenBank/DDBJ databases">
        <title>The genome sequence of Synergistetes sp. SGP1.</title>
        <authorList>
            <consortium name="metaHIT consortium -- http://www.metahit.eu/"/>
            <person name="Pajon A."/>
            <person name="Turner K."/>
            <person name="Parkhill J."/>
            <person name="Wade W."/>
            <person name="Vartoukian S."/>
        </authorList>
    </citation>
    <scope>NUCLEOTIDE SEQUENCE [LARGE SCALE GENOMIC DNA]</scope>
    <source>
        <strain evidence="2">SGP1</strain>
    </source>
</reference>
<sequence length="457" mass="52581">MTKRTFSQALRRGLGSAIVTLKNVENKAAYRDILLRCCLRDISYDWQSEGTRGYYLYEALLTSREPEYYEEAIIEKFFSRCSDGLFYQLSAILYRFAYDGSEDATKALRSKYDYFASKQGRLRDIPYMHEGEQWDDVVCQLMYLDGFSAFKRYAEDVGRILLRDPGNEVIYGGWFEIRARDTFGEKRITAFFERNYERSAAVRALADTLKARIESEESANARDRQENLTVGDLRQIAAQSVASGCPRPREILRHRRAFFLNASDSKVLDLADAISHEEEESIKGLLLAMFWDRSFPLDISLLMDYAQSENELLASSAIDCLKRIRNRKLHDLAFQLLKRKGLSSFALALLKKNYNKADDTLIAELIGKLTVIPHHVQMDIGAIYTCHRSADALPILLRVYQKGDCAFCRHYIVKAMHHCGVLPDTILEECLYDSYDETRDFVKRLIKRHSSHSGATT</sequence>
<dbReference type="KEGG" id="sbr:SY1_20580"/>
<reference evidence="1 2" key="2">
    <citation type="submission" date="2010-03" db="EMBL/GenBank/DDBJ databases">
        <authorList>
            <person name="Pajon A."/>
        </authorList>
    </citation>
    <scope>NUCLEOTIDE SEQUENCE [LARGE SCALE GENOMIC DNA]</scope>
    <source>
        <strain evidence="1 2">SGP1</strain>
    </source>
</reference>
<protein>
    <recommendedName>
        <fullName evidence="3">HEAT repeat domain-containing protein</fullName>
    </recommendedName>
</protein>